<comment type="similarity">
    <text evidence="1">Belongs to the short-chain dehydrogenases/reductases (SDR) family.</text>
</comment>
<dbReference type="EMBL" id="BSYO01000040">
    <property type="protein sequence ID" value="GMH31497.1"/>
    <property type="molecule type" value="Genomic_DNA"/>
</dbReference>
<keyword evidence="3" id="KW-0560">Oxidoreductase</keyword>
<dbReference type="PANTHER" id="PTHR43391:SF89">
    <property type="entry name" value="11-BETA-HYDROXYSTEROID DEHYDROGENASE 1A-RELATED"/>
    <property type="match status" value="1"/>
</dbReference>
<dbReference type="GO" id="GO:0016491">
    <property type="term" value="F:oxidoreductase activity"/>
    <property type="evidence" value="ECO:0007669"/>
    <property type="project" value="UniProtKB-KW"/>
</dbReference>
<sequence length="116" mass="13010">MVSFFETLRIELGPSVKITIVAPGFIRTDMSLGKCLSKEGKIIFDKKAGEFLARTRIPLCDVECSAKAIVDGAARGDRYLMEPPWLKAAYLLKLCNPDLSNWVQRLIVVDLYSKIM</sequence>
<comment type="caution">
    <text evidence="4">The sequence shown here is derived from an EMBL/GenBank/DDBJ whole genome shotgun (WGS) entry which is preliminary data.</text>
</comment>
<proteinExistence type="inferred from homology"/>
<organism evidence="4 5">
    <name type="scientific">Nepenthes gracilis</name>
    <name type="common">Slender pitcher plant</name>
    <dbReference type="NCBI Taxonomy" id="150966"/>
    <lineage>
        <taxon>Eukaryota</taxon>
        <taxon>Viridiplantae</taxon>
        <taxon>Streptophyta</taxon>
        <taxon>Embryophyta</taxon>
        <taxon>Tracheophyta</taxon>
        <taxon>Spermatophyta</taxon>
        <taxon>Magnoliopsida</taxon>
        <taxon>eudicotyledons</taxon>
        <taxon>Gunneridae</taxon>
        <taxon>Pentapetalae</taxon>
        <taxon>Caryophyllales</taxon>
        <taxon>Nepenthaceae</taxon>
        <taxon>Nepenthes</taxon>
    </lineage>
</organism>
<dbReference type="InterPro" id="IPR036291">
    <property type="entry name" value="NAD(P)-bd_dom_sf"/>
</dbReference>
<dbReference type="SUPFAM" id="SSF51735">
    <property type="entry name" value="NAD(P)-binding Rossmann-fold domains"/>
    <property type="match status" value="1"/>
</dbReference>
<dbReference type="Gene3D" id="3.40.50.720">
    <property type="entry name" value="NAD(P)-binding Rossmann-like Domain"/>
    <property type="match status" value="1"/>
</dbReference>
<evidence type="ECO:0000256" key="1">
    <source>
        <dbReference type="ARBA" id="ARBA00006484"/>
    </source>
</evidence>
<keyword evidence="5" id="KW-1185">Reference proteome</keyword>
<name>A0AAD3Y6I1_NEPGR</name>
<keyword evidence="2" id="KW-0521">NADP</keyword>
<protein>
    <submittedName>
        <fullName evidence="4">Uncharacterized protein</fullName>
    </submittedName>
</protein>
<accession>A0AAD3Y6I1</accession>
<evidence type="ECO:0000313" key="4">
    <source>
        <dbReference type="EMBL" id="GMH31497.1"/>
    </source>
</evidence>
<evidence type="ECO:0000256" key="3">
    <source>
        <dbReference type="ARBA" id="ARBA00023002"/>
    </source>
</evidence>
<evidence type="ECO:0000313" key="5">
    <source>
        <dbReference type="Proteomes" id="UP001279734"/>
    </source>
</evidence>
<gene>
    <name evidence="4" type="ORF">Nepgr_033340</name>
</gene>
<dbReference type="GO" id="GO:0005829">
    <property type="term" value="C:cytosol"/>
    <property type="evidence" value="ECO:0007669"/>
    <property type="project" value="TreeGrafter"/>
</dbReference>
<dbReference type="PANTHER" id="PTHR43391">
    <property type="entry name" value="RETINOL DEHYDROGENASE-RELATED"/>
    <property type="match status" value="1"/>
</dbReference>
<dbReference type="Proteomes" id="UP001279734">
    <property type="component" value="Unassembled WGS sequence"/>
</dbReference>
<evidence type="ECO:0000256" key="2">
    <source>
        <dbReference type="ARBA" id="ARBA00022857"/>
    </source>
</evidence>
<dbReference type="AlphaFoldDB" id="A0AAD3Y6I1"/>
<reference evidence="4" key="1">
    <citation type="submission" date="2023-05" db="EMBL/GenBank/DDBJ databases">
        <title>Nepenthes gracilis genome sequencing.</title>
        <authorList>
            <person name="Fukushima K."/>
        </authorList>
    </citation>
    <scope>NUCLEOTIDE SEQUENCE</scope>
    <source>
        <strain evidence="4">SING2019-196</strain>
    </source>
</reference>